<feature type="compositionally biased region" description="Polar residues" evidence="1">
    <location>
        <begin position="662"/>
        <end position="688"/>
    </location>
</feature>
<dbReference type="PANTHER" id="PTHR31191:SF4">
    <property type="entry name" value="CENTROSOMAL PROTEIN OF 126 KDA"/>
    <property type="match status" value="1"/>
</dbReference>
<reference evidence="2" key="1">
    <citation type="submission" date="2023-06" db="EMBL/GenBank/DDBJ databases">
        <title>Male Hemibagrus guttatus genome.</title>
        <authorList>
            <person name="Bian C."/>
        </authorList>
    </citation>
    <scope>NUCLEOTIDE SEQUENCE</scope>
    <source>
        <strain evidence="2">Male_cb2023</strain>
        <tissue evidence="2">Muscle</tissue>
    </source>
</reference>
<feature type="compositionally biased region" description="Polar residues" evidence="1">
    <location>
        <begin position="606"/>
        <end position="624"/>
    </location>
</feature>
<evidence type="ECO:0000313" key="2">
    <source>
        <dbReference type="EMBL" id="KAK3549294.1"/>
    </source>
</evidence>
<proteinExistence type="predicted"/>
<feature type="region of interest" description="Disordered" evidence="1">
    <location>
        <begin position="65"/>
        <end position="142"/>
    </location>
</feature>
<sequence length="1107" mass="122590">NIRAGLDGEADDDRQLLVQEQKACRARARQYCLETNRRRKVLEDRRRQRDFQEQKLRESILQQRKQRLQEATERFQRAHLPPSQRRRPVSTTRAPNLDEALSHIQGGHHSSFFSGTSTINRSCSPPSNPPGGSSGPRSRRTVSAAQAFAKLMQERSLGDFKTRQLLFINQLQENLVKAQEQLEQLQSQDHSDTQICHAESLSSLDSLENEVPQHSPGSKPESLDSPEVHDTRRPLSMQKQQNCASPPSNHCPPKSFLEKVISQQGLSSSSSSSSPSPVEDETADKVQSVQNSLKATEQCNITGQFQMSNIQSTPPCQKQVFVTNSGYTAYQYGTTTQENILWDKSTVAAHCKIQTTSDTIPLEYSSMAQQSNSGAGEFSKCTKHLSEMQAAQKASRCIYSNASDLNKVSPSLENSVSQPVEAETYLQSYIKKYKTAEHLNLADEISDSRLTKGILPSSSKLTDEPDKTFVDTLTNHIDLKSRNVRFLKGILKQKFKCIADGDAKFSYTPGHFAFSKQVAIAVRDSLELSRSKGRDKESTKCIKKKLRWLDEVHIDGGGENKEIVTKKLSKPAETQSRLTQPAQQPLVDHQQGSFHSRYMNRPTDIPKNNMTSSGLRDPNSTKQAWSDVGPQKEKQQEPTAESRVEKAASCTTVLVPRRTHSAKTGTGTISSQSRRGTMIRPQSSSQIQHVIRSQGKVLVPRPPPRPEVPTKTNNNDECSQDKAHPAVEQVLYNDYPEGHTAPQSNILKIDEGTILAPVPRSYACSYETMSKGIYTLCQSDGQVGSSSKRKGYLDRTPTDDEISLLWHGVRSALASKDGDPRSLQTHNGPLSALPQTHANLSHVTIKGDSLFSGVKAVARMGGFFLSSSNAEVRHKLLICDISFGMLEAIFGTLEFNLLPLRARSPVRRPTLENNMVKNRTPALGYRKPPVLYQATVPITASKTDQIVHDQGSEVIDGDEQVAVDSAHFQRAAELLQSQQGLSALSLEEQKLQQSLDRLNHRLQYVQDVATRNTALKGTVALDPAYKVRTGVQYDTAKKKKKKVVQEGGFSFHVGEQSHMRTSLPSLSGIHMPPCTGTIVVQLTAAPAHTDATDFSSVQTPFYPSVSL</sequence>
<dbReference type="Pfam" id="PF15352">
    <property type="entry name" value="K1377"/>
    <property type="match status" value="2"/>
</dbReference>
<dbReference type="EMBL" id="JAUCMX010000004">
    <property type="protein sequence ID" value="KAK3549294.1"/>
    <property type="molecule type" value="Genomic_DNA"/>
</dbReference>
<dbReference type="InterPro" id="IPR028257">
    <property type="entry name" value="CEP126"/>
</dbReference>
<evidence type="ECO:0000256" key="1">
    <source>
        <dbReference type="SAM" id="MobiDB-lite"/>
    </source>
</evidence>
<dbReference type="AlphaFoldDB" id="A0AAE0RDK3"/>
<feature type="compositionally biased region" description="Basic and acidic residues" evidence="1">
    <location>
        <begin position="67"/>
        <end position="76"/>
    </location>
</feature>
<organism evidence="2 3">
    <name type="scientific">Hemibagrus guttatus</name>
    <dbReference type="NCBI Taxonomy" id="175788"/>
    <lineage>
        <taxon>Eukaryota</taxon>
        <taxon>Metazoa</taxon>
        <taxon>Chordata</taxon>
        <taxon>Craniata</taxon>
        <taxon>Vertebrata</taxon>
        <taxon>Euteleostomi</taxon>
        <taxon>Actinopterygii</taxon>
        <taxon>Neopterygii</taxon>
        <taxon>Teleostei</taxon>
        <taxon>Ostariophysi</taxon>
        <taxon>Siluriformes</taxon>
        <taxon>Bagridae</taxon>
        <taxon>Hemibagrus</taxon>
    </lineage>
</organism>
<feature type="compositionally biased region" description="Basic and acidic residues" evidence="1">
    <location>
        <begin position="630"/>
        <end position="646"/>
    </location>
</feature>
<keyword evidence="3" id="KW-1185">Reference proteome</keyword>
<protein>
    <recommendedName>
        <fullName evidence="4">Centrosomal protein of 126 kDa</fullName>
    </recommendedName>
</protein>
<accession>A0AAE0RDK3</accession>
<dbReference type="Proteomes" id="UP001274896">
    <property type="component" value="Unassembled WGS sequence"/>
</dbReference>
<comment type="caution">
    <text evidence="2">The sequence shown here is derived from an EMBL/GenBank/DDBJ whole genome shotgun (WGS) entry which is preliminary data.</text>
</comment>
<name>A0AAE0RDK3_9TELE</name>
<feature type="compositionally biased region" description="Polar residues" evidence="1">
    <location>
        <begin position="572"/>
        <end position="583"/>
    </location>
</feature>
<dbReference type="GO" id="GO:1905515">
    <property type="term" value="P:non-motile cilium assembly"/>
    <property type="evidence" value="ECO:0007669"/>
    <property type="project" value="InterPro"/>
</dbReference>
<dbReference type="GO" id="GO:0030496">
    <property type="term" value="C:midbody"/>
    <property type="evidence" value="ECO:0007669"/>
    <property type="project" value="TreeGrafter"/>
</dbReference>
<dbReference type="PANTHER" id="PTHR31191">
    <property type="entry name" value="CENTROSOMAL PROTEIN CEP126"/>
    <property type="match status" value="1"/>
</dbReference>
<dbReference type="GO" id="GO:0007052">
    <property type="term" value="P:mitotic spindle organization"/>
    <property type="evidence" value="ECO:0007669"/>
    <property type="project" value="InterPro"/>
</dbReference>
<feature type="region of interest" description="Disordered" evidence="1">
    <location>
        <begin position="569"/>
        <end position="723"/>
    </location>
</feature>
<evidence type="ECO:0008006" key="4">
    <source>
        <dbReference type="Google" id="ProtNLM"/>
    </source>
</evidence>
<gene>
    <name evidence="2" type="ORF">QTP70_034503</name>
</gene>
<evidence type="ECO:0000313" key="3">
    <source>
        <dbReference type="Proteomes" id="UP001274896"/>
    </source>
</evidence>
<feature type="compositionally biased region" description="Polar residues" evidence="1">
    <location>
        <begin position="237"/>
        <end position="248"/>
    </location>
</feature>
<feature type="region of interest" description="Disordered" evidence="1">
    <location>
        <begin position="205"/>
        <end position="289"/>
    </location>
</feature>
<feature type="compositionally biased region" description="Low complexity" evidence="1">
    <location>
        <begin position="267"/>
        <end position="277"/>
    </location>
</feature>
<feature type="non-terminal residue" evidence="2">
    <location>
        <position position="1"/>
    </location>
</feature>
<feature type="compositionally biased region" description="Low complexity" evidence="1">
    <location>
        <begin position="107"/>
        <end position="118"/>
    </location>
</feature>
<dbReference type="GO" id="GO:0031122">
    <property type="term" value="P:cytoplasmic microtubule organization"/>
    <property type="evidence" value="ECO:0007669"/>
    <property type="project" value="InterPro"/>
</dbReference>
<dbReference type="GO" id="GO:0005813">
    <property type="term" value="C:centrosome"/>
    <property type="evidence" value="ECO:0007669"/>
    <property type="project" value="InterPro"/>
</dbReference>
<dbReference type="GO" id="GO:0097546">
    <property type="term" value="C:ciliary base"/>
    <property type="evidence" value="ECO:0007669"/>
    <property type="project" value="InterPro"/>
</dbReference>